<dbReference type="PANTHER" id="PTHR14614">
    <property type="entry name" value="HEPATOCELLULAR CARCINOMA-ASSOCIATED ANTIGEN"/>
    <property type="match status" value="1"/>
</dbReference>
<keyword evidence="2" id="KW-0808">Transferase</keyword>
<evidence type="ECO:0000313" key="5">
    <source>
        <dbReference type="Proteomes" id="UP001516400"/>
    </source>
</evidence>
<sequence>MFWLQLTDDPYINKAIFNFFTMLPVVSELWKELFDSVSSEEKQEELIGRTVGSELILKFPINVSYQKRFLKVYIDYLESKKSIVGDAVYNAFGRLVALPVDSSFYYVHYPIKFKESESLPLIILKENINIISEGTTGLRTWQASLALAEWALQNRVYVEKKDILELGSGIGLTGLIVSLLTKSSKYILTDCHPSVLSVLRENVKFNTETINKGKSELSANDIFGTNLDSCEIEVRELSWEKTTNDSCRTFGSVDCILAADVVYDSDLFDPLLNTLLAFFENGTKEAIIAYTERNSDTLSNFWKVCGSKNLAVDFLTTPEPLHLTWQRDIPIILTRIHRYSV</sequence>
<gene>
    <name evidence="4" type="ORF">HHI36_008998</name>
</gene>
<dbReference type="Pfam" id="PF14904">
    <property type="entry name" value="FAM86"/>
    <property type="match status" value="1"/>
</dbReference>
<protein>
    <recommendedName>
        <fullName evidence="3">FAM86 N-terminal domain-containing protein</fullName>
    </recommendedName>
</protein>
<dbReference type="SUPFAM" id="SSF53335">
    <property type="entry name" value="S-adenosyl-L-methionine-dependent methyltransferases"/>
    <property type="match status" value="1"/>
</dbReference>
<evidence type="ECO:0000259" key="3">
    <source>
        <dbReference type="Pfam" id="PF14904"/>
    </source>
</evidence>
<evidence type="ECO:0000256" key="2">
    <source>
        <dbReference type="ARBA" id="ARBA00022679"/>
    </source>
</evidence>
<comment type="caution">
    <text evidence="4">The sequence shown here is derived from an EMBL/GenBank/DDBJ whole genome shotgun (WGS) entry which is preliminary data.</text>
</comment>
<dbReference type="Pfam" id="PF10294">
    <property type="entry name" value="Methyltransf_16"/>
    <property type="match status" value="1"/>
</dbReference>
<organism evidence="4 5">
    <name type="scientific">Cryptolaemus montrouzieri</name>
    <dbReference type="NCBI Taxonomy" id="559131"/>
    <lineage>
        <taxon>Eukaryota</taxon>
        <taxon>Metazoa</taxon>
        <taxon>Ecdysozoa</taxon>
        <taxon>Arthropoda</taxon>
        <taxon>Hexapoda</taxon>
        <taxon>Insecta</taxon>
        <taxon>Pterygota</taxon>
        <taxon>Neoptera</taxon>
        <taxon>Endopterygota</taxon>
        <taxon>Coleoptera</taxon>
        <taxon>Polyphaga</taxon>
        <taxon>Cucujiformia</taxon>
        <taxon>Coccinelloidea</taxon>
        <taxon>Coccinellidae</taxon>
        <taxon>Scymninae</taxon>
        <taxon>Scymnini</taxon>
        <taxon>Cryptolaemus</taxon>
    </lineage>
</organism>
<dbReference type="InterPro" id="IPR019410">
    <property type="entry name" value="Methyltransf_16"/>
</dbReference>
<dbReference type="GO" id="GO:0016740">
    <property type="term" value="F:transferase activity"/>
    <property type="evidence" value="ECO:0007669"/>
    <property type="project" value="UniProtKB-KW"/>
</dbReference>
<dbReference type="InterPro" id="IPR029426">
    <property type="entry name" value="FAM86_N"/>
</dbReference>
<name>A0ABD2MUG5_9CUCU</name>
<evidence type="ECO:0000256" key="1">
    <source>
        <dbReference type="ARBA" id="ARBA00005511"/>
    </source>
</evidence>
<dbReference type="Proteomes" id="UP001516400">
    <property type="component" value="Unassembled WGS sequence"/>
</dbReference>
<dbReference type="InterPro" id="IPR029063">
    <property type="entry name" value="SAM-dependent_MTases_sf"/>
</dbReference>
<dbReference type="Gene3D" id="3.40.50.150">
    <property type="entry name" value="Vaccinia Virus protein VP39"/>
    <property type="match status" value="1"/>
</dbReference>
<reference evidence="4 5" key="1">
    <citation type="journal article" date="2021" name="BMC Biol.">
        <title>Horizontally acquired antibacterial genes associated with adaptive radiation of ladybird beetles.</title>
        <authorList>
            <person name="Li H.S."/>
            <person name="Tang X.F."/>
            <person name="Huang Y.H."/>
            <person name="Xu Z.Y."/>
            <person name="Chen M.L."/>
            <person name="Du X.Y."/>
            <person name="Qiu B.Y."/>
            <person name="Chen P.T."/>
            <person name="Zhang W."/>
            <person name="Slipinski A."/>
            <person name="Escalona H.E."/>
            <person name="Waterhouse R.M."/>
            <person name="Zwick A."/>
            <person name="Pang H."/>
        </authorList>
    </citation>
    <scope>NUCLEOTIDE SEQUENCE [LARGE SCALE GENOMIC DNA]</scope>
    <source>
        <strain evidence="4">SYSU2018</strain>
    </source>
</reference>
<dbReference type="EMBL" id="JABFTP020000021">
    <property type="protein sequence ID" value="KAL3269942.1"/>
    <property type="molecule type" value="Genomic_DNA"/>
</dbReference>
<evidence type="ECO:0000313" key="4">
    <source>
        <dbReference type="EMBL" id="KAL3269942.1"/>
    </source>
</evidence>
<keyword evidence="5" id="KW-1185">Reference proteome</keyword>
<feature type="domain" description="FAM86 N-terminal" evidence="3">
    <location>
        <begin position="19"/>
        <end position="93"/>
    </location>
</feature>
<proteinExistence type="inferred from homology"/>
<accession>A0ABD2MUG5</accession>
<dbReference type="PANTHER" id="PTHR14614:SF130">
    <property type="entry name" value="PROTEIN-LYSINE N-METHYLTRANSFERASE EEF2KMT"/>
    <property type="match status" value="1"/>
</dbReference>
<comment type="similarity">
    <text evidence="1">Belongs to the class I-like SAM-binding methyltransferase superfamily. EEF2KMT family.</text>
</comment>
<dbReference type="AlphaFoldDB" id="A0ABD2MUG5"/>